<organism evidence="3 4">
    <name type="scientific">Deinococcus carri</name>
    <dbReference type="NCBI Taxonomy" id="1211323"/>
    <lineage>
        <taxon>Bacteria</taxon>
        <taxon>Thermotogati</taxon>
        <taxon>Deinococcota</taxon>
        <taxon>Deinococci</taxon>
        <taxon>Deinococcales</taxon>
        <taxon>Deinococcaceae</taxon>
        <taxon>Deinococcus</taxon>
    </lineage>
</organism>
<dbReference type="Proteomes" id="UP001401887">
    <property type="component" value="Unassembled WGS sequence"/>
</dbReference>
<dbReference type="PROSITE" id="PS50966">
    <property type="entry name" value="ZF_SWIM"/>
    <property type="match status" value="1"/>
</dbReference>
<feature type="domain" description="SWIM-type" evidence="2">
    <location>
        <begin position="49"/>
        <end position="83"/>
    </location>
</feature>
<keyword evidence="4" id="KW-1185">Reference proteome</keyword>
<accession>A0ABP9WCC7</accession>
<sequence>MTWTPEELLRHTSGKVRERAQTLLGDVSHRSCEGQTYRARVQGSRRAPYRVQIDLQTGAVRCSCPDEYNAICKHAAATLWVLAENPESFEAAPEPRRLPRLRGWTDADVERLLERLHDLYPDTVDDWARQRVQTLEEEEWG</sequence>
<reference evidence="3 4" key="1">
    <citation type="submission" date="2024-02" db="EMBL/GenBank/DDBJ databases">
        <title>Deinococcus carri NBRC 110142.</title>
        <authorList>
            <person name="Ichikawa N."/>
            <person name="Katano-Makiyama Y."/>
            <person name="Hidaka K."/>
        </authorList>
    </citation>
    <scope>NUCLEOTIDE SEQUENCE [LARGE SCALE GENOMIC DNA]</scope>
    <source>
        <strain evidence="3 4">NBRC 110142</strain>
    </source>
</reference>
<gene>
    <name evidence="3" type="ORF">Dcar01_02988</name>
</gene>
<protein>
    <recommendedName>
        <fullName evidence="2">SWIM-type domain-containing protein</fullName>
    </recommendedName>
</protein>
<dbReference type="EMBL" id="BAABRP010000015">
    <property type="protein sequence ID" value="GAA5514233.1"/>
    <property type="molecule type" value="Genomic_DNA"/>
</dbReference>
<comment type="caution">
    <text evidence="3">The sequence shown here is derived from an EMBL/GenBank/DDBJ whole genome shotgun (WGS) entry which is preliminary data.</text>
</comment>
<dbReference type="RefSeq" id="WP_345466685.1">
    <property type="nucleotide sequence ID" value="NZ_BAABRP010000015.1"/>
</dbReference>
<keyword evidence="1" id="KW-0862">Zinc</keyword>
<evidence type="ECO:0000259" key="2">
    <source>
        <dbReference type="PROSITE" id="PS50966"/>
    </source>
</evidence>
<dbReference type="InterPro" id="IPR007527">
    <property type="entry name" value="Znf_SWIM"/>
</dbReference>
<keyword evidence="1" id="KW-0863">Zinc-finger</keyword>
<keyword evidence="1" id="KW-0479">Metal-binding</keyword>
<evidence type="ECO:0000313" key="3">
    <source>
        <dbReference type="EMBL" id="GAA5514233.1"/>
    </source>
</evidence>
<evidence type="ECO:0000313" key="4">
    <source>
        <dbReference type="Proteomes" id="UP001401887"/>
    </source>
</evidence>
<dbReference type="Pfam" id="PF04434">
    <property type="entry name" value="SWIM"/>
    <property type="match status" value="1"/>
</dbReference>
<proteinExistence type="predicted"/>
<evidence type="ECO:0000256" key="1">
    <source>
        <dbReference type="PROSITE-ProRule" id="PRU00325"/>
    </source>
</evidence>
<name>A0ABP9WCC7_9DEIO</name>